<sequence length="105" mass="10792">MNLRDFGNSPATTGSYTVTLTLNVEDSQALWTAAADKALQAGMALSDVLDTIGPREDPAIMDCIAMLTAPGAIAGCALDEFDVSIPASAELVPLTGRPLLRSVAG</sequence>
<dbReference type="EMBL" id="JALMLT010000002">
    <property type="protein sequence ID" value="MDT8758485.1"/>
    <property type="molecule type" value="Genomic_DNA"/>
</dbReference>
<gene>
    <name evidence="1" type="ORF">MZO42_07230</name>
</gene>
<comment type="caution">
    <text evidence="1">The sequence shown here is derived from an EMBL/GenBank/DDBJ whole genome shotgun (WGS) entry which is preliminary data.</text>
</comment>
<reference evidence="1" key="1">
    <citation type="submission" date="2022-04" db="EMBL/GenBank/DDBJ databases">
        <title>Tomato heritable bacteria conferring resistance against bacterial wilt.</title>
        <authorList>
            <person name="Yin J."/>
        </authorList>
    </citation>
    <scope>NUCLEOTIDE SEQUENCE</scope>
    <source>
        <strain evidence="1">Cra20</strain>
    </source>
</reference>
<name>A0ABU3N1R6_9SPHN</name>
<accession>A0ABU3N1R6</accession>
<organism evidence="1">
    <name type="scientific">Sphingomonas psychrotolerans</name>
    <dbReference type="NCBI Taxonomy" id="1327635"/>
    <lineage>
        <taxon>Bacteria</taxon>
        <taxon>Pseudomonadati</taxon>
        <taxon>Pseudomonadota</taxon>
        <taxon>Alphaproteobacteria</taxon>
        <taxon>Sphingomonadales</taxon>
        <taxon>Sphingomonadaceae</taxon>
        <taxon>Sphingomonas</taxon>
    </lineage>
</organism>
<proteinExistence type="predicted"/>
<evidence type="ECO:0000313" key="1">
    <source>
        <dbReference type="EMBL" id="MDT8758485.1"/>
    </source>
</evidence>
<protein>
    <submittedName>
        <fullName evidence="1">Uncharacterized protein</fullName>
    </submittedName>
</protein>